<protein>
    <submittedName>
        <fullName evidence="2">Phosphomevalonate kinase</fullName>
    </submittedName>
</protein>
<dbReference type="EMBL" id="JACHEN010000003">
    <property type="protein sequence ID" value="MBB6214648.1"/>
    <property type="molecule type" value="Genomic_DNA"/>
</dbReference>
<name>A0A841KR88_9FIRM</name>
<gene>
    <name evidence="2" type="ORF">HNQ80_000731</name>
</gene>
<reference evidence="2 3" key="1">
    <citation type="submission" date="2020-08" db="EMBL/GenBank/DDBJ databases">
        <title>Genomic Encyclopedia of Type Strains, Phase IV (KMG-IV): sequencing the most valuable type-strain genomes for metagenomic binning, comparative biology and taxonomic classification.</title>
        <authorList>
            <person name="Goeker M."/>
        </authorList>
    </citation>
    <scope>NUCLEOTIDE SEQUENCE [LARGE SCALE GENOMIC DNA]</scope>
    <source>
        <strain evidence="2 3">DSM 103526</strain>
    </source>
</reference>
<keyword evidence="3" id="KW-1185">Reference proteome</keyword>
<feature type="coiled-coil region" evidence="1">
    <location>
        <begin position="46"/>
        <end position="80"/>
    </location>
</feature>
<keyword evidence="2" id="KW-0808">Transferase</keyword>
<organism evidence="2 3">
    <name type="scientific">Anaerosolibacter carboniphilus</name>
    <dbReference type="NCBI Taxonomy" id="1417629"/>
    <lineage>
        <taxon>Bacteria</taxon>
        <taxon>Bacillati</taxon>
        <taxon>Bacillota</taxon>
        <taxon>Clostridia</taxon>
        <taxon>Peptostreptococcales</taxon>
        <taxon>Thermotaleaceae</taxon>
        <taxon>Anaerosolibacter</taxon>
    </lineage>
</organism>
<dbReference type="Proteomes" id="UP000579281">
    <property type="component" value="Unassembled WGS sequence"/>
</dbReference>
<evidence type="ECO:0000313" key="2">
    <source>
        <dbReference type="EMBL" id="MBB6214648.1"/>
    </source>
</evidence>
<dbReference type="GO" id="GO:0016301">
    <property type="term" value="F:kinase activity"/>
    <property type="evidence" value="ECO:0007669"/>
    <property type="project" value="UniProtKB-KW"/>
</dbReference>
<evidence type="ECO:0000256" key="1">
    <source>
        <dbReference type="SAM" id="Coils"/>
    </source>
</evidence>
<proteinExistence type="predicted"/>
<sequence>MMGSIDKRRLQGLMRMMGGMNINPQQLKMFEEMSNKYGDKSEEEIIQELNQLNKTLGKDKEKYLKQMEALAQMKDFLGEEQQKKLDRIIESLNKTECQE</sequence>
<evidence type="ECO:0000313" key="3">
    <source>
        <dbReference type="Proteomes" id="UP000579281"/>
    </source>
</evidence>
<keyword evidence="2" id="KW-0418">Kinase</keyword>
<comment type="caution">
    <text evidence="2">The sequence shown here is derived from an EMBL/GenBank/DDBJ whole genome shotgun (WGS) entry which is preliminary data.</text>
</comment>
<dbReference type="AlphaFoldDB" id="A0A841KR88"/>
<keyword evidence="1" id="KW-0175">Coiled coil</keyword>
<accession>A0A841KR88</accession>